<gene>
    <name evidence="15" type="ORF">CHS0354_038897</name>
</gene>
<evidence type="ECO:0000256" key="11">
    <source>
        <dbReference type="RuleBase" id="RU000394"/>
    </source>
</evidence>
<evidence type="ECO:0000256" key="4">
    <source>
        <dbReference type="ARBA" id="ARBA00022701"/>
    </source>
</evidence>
<evidence type="ECO:0000256" key="9">
    <source>
        <dbReference type="ARBA" id="ARBA00023212"/>
    </source>
</evidence>
<evidence type="ECO:0000256" key="3">
    <source>
        <dbReference type="ARBA" id="ARBA00022490"/>
    </source>
</evidence>
<dbReference type="Gene3D" id="1.20.5.170">
    <property type="match status" value="1"/>
</dbReference>
<proteinExistence type="inferred from homology"/>
<dbReference type="PRINTS" id="PR00380">
    <property type="entry name" value="KINESINHEAVY"/>
</dbReference>
<dbReference type="GO" id="GO:0090307">
    <property type="term" value="P:mitotic spindle assembly"/>
    <property type="evidence" value="ECO:0007669"/>
    <property type="project" value="UniProtKB-ARBA"/>
</dbReference>
<feature type="compositionally biased region" description="Low complexity" evidence="13">
    <location>
        <begin position="47"/>
        <end position="110"/>
    </location>
</feature>
<organism evidence="15 16">
    <name type="scientific">Potamilus streckersoni</name>
    <dbReference type="NCBI Taxonomy" id="2493646"/>
    <lineage>
        <taxon>Eukaryota</taxon>
        <taxon>Metazoa</taxon>
        <taxon>Spiralia</taxon>
        <taxon>Lophotrochozoa</taxon>
        <taxon>Mollusca</taxon>
        <taxon>Bivalvia</taxon>
        <taxon>Autobranchia</taxon>
        <taxon>Heteroconchia</taxon>
        <taxon>Palaeoheterodonta</taxon>
        <taxon>Unionida</taxon>
        <taxon>Unionoidea</taxon>
        <taxon>Unionidae</taxon>
        <taxon>Ambleminae</taxon>
        <taxon>Lampsilini</taxon>
        <taxon>Potamilus</taxon>
    </lineage>
</organism>
<evidence type="ECO:0000256" key="2">
    <source>
        <dbReference type="ARBA" id="ARBA00010899"/>
    </source>
</evidence>
<dbReference type="GO" id="GO:0005874">
    <property type="term" value="C:microtubule"/>
    <property type="evidence" value="ECO:0007669"/>
    <property type="project" value="UniProtKB-KW"/>
</dbReference>
<evidence type="ECO:0000256" key="13">
    <source>
        <dbReference type="SAM" id="MobiDB-lite"/>
    </source>
</evidence>
<dbReference type="PROSITE" id="PS00411">
    <property type="entry name" value="KINESIN_MOTOR_1"/>
    <property type="match status" value="1"/>
</dbReference>
<keyword evidence="7 12" id="KW-0175">Coiled coil</keyword>
<evidence type="ECO:0000256" key="5">
    <source>
        <dbReference type="ARBA" id="ARBA00022741"/>
    </source>
</evidence>
<dbReference type="GO" id="GO:0003777">
    <property type="term" value="F:microtubule motor activity"/>
    <property type="evidence" value="ECO:0007669"/>
    <property type="project" value="InterPro"/>
</dbReference>
<evidence type="ECO:0000256" key="7">
    <source>
        <dbReference type="ARBA" id="ARBA00023054"/>
    </source>
</evidence>
<feature type="compositionally biased region" description="Polar residues" evidence="13">
    <location>
        <begin position="135"/>
        <end position="144"/>
    </location>
</feature>
<feature type="coiled-coil region" evidence="12">
    <location>
        <begin position="321"/>
        <end position="358"/>
    </location>
</feature>
<comment type="caution">
    <text evidence="15">The sequence shown here is derived from an EMBL/GenBank/DDBJ whole genome shotgun (WGS) entry which is preliminary data.</text>
</comment>
<dbReference type="GO" id="GO:0007018">
    <property type="term" value="P:microtubule-based movement"/>
    <property type="evidence" value="ECO:0007669"/>
    <property type="project" value="InterPro"/>
</dbReference>
<reference evidence="15" key="2">
    <citation type="journal article" date="2021" name="Genome Biol. Evol.">
        <title>Developing a high-quality reference genome for a parasitic bivalve with doubly uniparental inheritance (Bivalvia: Unionida).</title>
        <authorList>
            <person name="Smith C.H."/>
        </authorList>
    </citation>
    <scope>NUCLEOTIDE SEQUENCE</scope>
    <source>
        <strain evidence="15">CHS0354</strain>
        <tissue evidence="15">Mantle</tissue>
    </source>
</reference>
<dbReference type="SUPFAM" id="SSF52540">
    <property type="entry name" value="P-loop containing nucleoside triphosphate hydrolases"/>
    <property type="match status" value="1"/>
</dbReference>
<protein>
    <recommendedName>
        <fullName evidence="11">Kinesin-like protein</fullName>
    </recommendedName>
</protein>
<evidence type="ECO:0000256" key="12">
    <source>
        <dbReference type="SAM" id="Coils"/>
    </source>
</evidence>
<evidence type="ECO:0000259" key="14">
    <source>
        <dbReference type="PROSITE" id="PS50067"/>
    </source>
</evidence>
<feature type="compositionally biased region" description="Basic and acidic residues" evidence="13">
    <location>
        <begin position="33"/>
        <end position="46"/>
    </location>
</feature>
<dbReference type="GO" id="GO:0005524">
    <property type="term" value="F:ATP binding"/>
    <property type="evidence" value="ECO:0007669"/>
    <property type="project" value="UniProtKB-UniRule"/>
</dbReference>
<accession>A0AAE0SS34</accession>
<evidence type="ECO:0000313" key="15">
    <source>
        <dbReference type="EMBL" id="KAK3596665.1"/>
    </source>
</evidence>
<dbReference type="PROSITE" id="PS50067">
    <property type="entry name" value="KINESIN_MOTOR_2"/>
    <property type="match status" value="1"/>
</dbReference>
<feature type="compositionally biased region" description="Polar residues" evidence="13">
    <location>
        <begin position="115"/>
        <end position="126"/>
    </location>
</feature>
<dbReference type="SMART" id="SM00129">
    <property type="entry name" value="KISc"/>
    <property type="match status" value="1"/>
</dbReference>
<keyword evidence="6 10" id="KW-0067">ATP-binding</keyword>
<keyword evidence="16" id="KW-1185">Reference proteome</keyword>
<reference evidence="15" key="3">
    <citation type="submission" date="2023-05" db="EMBL/GenBank/DDBJ databases">
        <authorList>
            <person name="Smith C.H."/>
        </authorList>
    </citation>
    <scope>NUCLEOTIDE SEQUENCE</scope>
    <source>
        <strain evidence="15">CHS0354</strain>
        <tissue evidence="15">Mantle</tissue>
    </source>
</reference>
<feature type="coiled-coil region" evidence="12">
    <location>
        <begin position="180"/>
        <end position="274"/>
    </location>
</feature>
<evidence type="ECO:0000313" key="16">
    <source>
        <dbReference type="Proteomes" id="UP001195483"/>
    </source>
</evidence>
<evidence type="ECO:0000256" key="1">
    <source>
        <dbReference type="ARBA" id="ARBA00004245"/>
    </source>
</evidence>
<dbReference type="Pfam" id="PF00225">
    <property type="entry name" value="Kinesin"/>
    <property type="match status" value="1"/>
</dbReference>
<dbReference type="InterPro" id="IPR027640">
    <property type="entry name" value="Kinesin-like_fam"/>
</dbReference>
<keyword evidence="9" id="KW-0206">Cytoskeleton</keyword>
<dbReference type="GO" id="GO:0008017">
    <property type="term" value="F:microtubule binding"/>
    <property type="evidence" value="ECO:0007669"/>
    <property type="project" value="InterPro"/>
</dbReference>
<feature type="region of interest" description="Disordered" evidence="13">
    <location>
        <begin position="1"/>
        <end position="160"/>
    </location>
</feature>
<keyword evidence="8 10" id="KW-0505">Motor protein</keyword>
<evidence type="ECO:0000256" key="10">
    <source>
        <dbReference type="PROSITE-ProRule" id="PRU00283"/>
    </source>
</evidence>
<dbReference type="Gene3D" id="3.40.850.10">
    <property type="entry name" value="Kinesin motor domain"/>
    <property type="match status" value="1"/>
</dbReference>
<evidence type="ECO:0000256" key="6">
    <source>
        <dbReference type="ARBA" id="ARBA00022840"/>
    </source>
</evidence>
<dbReference type="EMBL" id="JAEAOA010002268">
    <property type="protein sequence ID" value="KAK3596665.1"/>
    <property type="molecule type" value="Genomic_DNA"/>
</dbReference>
<feature type="compositionally biased region" description="Polar residues" evidence="13">
    <location>
        <begin position="9"/>
        <end position="21"/>
    </location>
</feature>
<keyword evidence="3" id="KW-0963">Cytoplasm</keyword>
<dbReference type="InterPro" id="IPR001752">
    <property type="entry name" value="Kinesin_motor_dom"/>
</dbReference>
<feature type="binding site" evidence="10">
    <location>
        <begin position="458"/>
        <end position="465"/>
    </location>
    <ligand>
        <name>ATP</name>
        <dbReference type="ChEBI" id="CHEBI:30616"/>
    </ligand>
</feature>
<dbReference type="CDD" id="cd01366">
    <property type="entry name" value="KISc_C_terminal"/>
    <property type="match status" value="1"/>
</dbReference>
<dbReference type="FunFam" id="3.40.850.10:FF:000065">
    <property type="entry name" value="Kinesin-like protein"/>
    <property type="match status" value="1"/>
</dbReference>
<dbReference type="InterPro" id="IPR019821">
    <property type="entry name" value="Kinesin_motor_CS"/>
</dbReference>
<keyword evidence="4 11" id="KW-0493">Microtubule</keyword>
<dbReference type="AlphaFoldDB" id="A0AAE0SS34"/>
<comment type="similarity">
    <text evidence="2">Belongs to the TRAFAC class myosin-kinesin ATPase superfamily. Kinesin family. KIN-14 subfamily.</text>
</comment>
<evidence type="ECO:0000256" key="8">
    <source>
        <dbReference type="ARBA" id="ARBA00023175"/>
    </source>
</evidence>
<dbReference type="InterPro" id="IPR036961">
    <property type="entry name" value="Kinesin_motor_dom_sf"/>
</dbReference>
<keyword evidence="5 10" id="KW-0547">Nucleotide-binding</keyword>
<reference evidence="15" key="1">
    <citation type="journal article" date="2021" name="Genome Biol. Evol.">
        <title>A High-Quality Reference Genome for a Parasitic Bivalve with Doubly Uniparental Inheritance (Bivalvia: Unionida).</title>
        <authorList>
            <person name="Smith C.H."/>
        </authorList>
    </citation>
    <scope>NUCLEOTIDE SEQUENCE</scope>
    <source>
        <strain evidence="15">CHS0354</strain>
    </source>
</reference>
<sequence length="714" mass="79158">MDIQRKPLVTQNGSRLPQPQSKLKPPTSFKRSRSPEELSACKRSRTDTSTSSSNETLNSSTISISSTSSRQCFSSSVPKLRSSKSSSTLRPSVLKPPSTSKTKSTATVKPISRQAPISNKTSSGNVSRAIGSTGVEPTTTNSTAKPPLAATGGSRKRPTWDLKGRLQDMEELLRSQDVHSQNLATQLTDYNQRIVQLESQKDQLSNAVSQKEQQTSDASKQITNLRNQLRNAEDEFNSMKRKYQQELEDLNFANSSLKRQREALEGDISALQQETSGLKLTVSQLTSAQAGLNAELESTKLLLDQSIKDGKDKDAEIFQLKEEIRAHLATIEENNTKLREHETERRKLHNSIQELKGNIRVFCRVRPLIGDETLGNDGTLQHMNFPDLEGKILELEKIGDVSLNESTISAARRGNNKYEFNFDKVFQPTSTQAEIFEEISQLIQSALDGYNVCIFAYGQTGSGKTYTMEGPSTGDPATIGMIPRAVMQIFDTVRGLEDNGWQYQFEASFLEIYNETIRDLLGSLKEEVKHEIKLAGQGNNEVVVTNLTIVPVTTEEQIHSLLKTAAQNRAVAETKCNERSSRSHSVFRLKITGANEFTGEKCQGTLNLVDLAGSERLKESGSEGQRLKETQNINKSLSNLGIVILALANKDSHIPYRNSKLTYLLQNSLGGNSKTLMFVNVSPKEENFQETLNSLRFATKVNQCNIGTATKKIK</sequence>
<dbReference type="PANTHER" id="PTHR47972:SF45">
    <property type="entry name" value="PROTEIN CLARET SEGREGATIONAL"/>
    <property type="match status" value="1"/>
</dbReference>
<feature type="domain" description="Kinesin motor" evidence="14">
    <location>
        <begin position="358"/>
        <end position="704"/>
    </location>
</feature>
<dbReference type="Proteomes" id="UP001195483">
    <property type="component" value="Unassembled WGS sequence"/>
</dbReference>
<name>A0AAE0SS34_9BIVA</name>
<comment type="subcellular location">
    <subcellularLocation>
        <location evidence="1">Cytoplasm</location>
        <location evidence="1">Cytoskeleton</location>
    </subcellularLocation>
</comment>
<dbReference type="InterPro" id="IPR027417">
    <property type="entry name" value="P-loop_NTPase"/>
</dbReference>
<dbReference type="PANTHER" id="PTHR47972">
    <property type="entry name" value="KINESIN-LIKE PROTEIN KLP-3"/>
    <property type="match status" value="1"/>
</dbReference>